<evidence type="ECO:0000313" key="7">
    <source>
        <dbReference type="Proteomes" id="UP001500305"/>
    </source>
</evidence>
<dbReference type="InterPro" id="IPR000719">
    <property type="entry name" value="Prot_kinase_dom"/>
</dbReference>
<feature type="region of interest" description="Disordered" evidence="3">
    <location>
        <begin position="297"/>
        <end position="321"/>
    </location>
</feature>
<reference evidence="7" key="1">
    <citation type="journal article" date="2019" name="Int. J. Syst. Evol. Microbiol.">
        <title>The Global Catalogue of Microorganisms (GCM) 10K type strain sequencing project: providing services to taxonomists for standard genome sequencing and annotation.</title>
        <authorList>
            <consortium name="The Broad Institute Genomics Platform"/>
            <consortium name="The Broad Institute Genome Sequencing Center for Infectious Disease"/>
            <person name="Wu L."/>
            <person name="Ma J."/>
        </authorList>
    </citation>
    <scope>NUCLEOTIDE SEQUENCE [LARGE SCALE GENOMIC DNA]</scope>
    <source>
        <strain evidence="7">JCM 7356</strain>
    </source>
</reference>
<feature type="transmembrane region" description="Helical" evidence="4">
    <location>
        <begin position="342"/>
        <end position="366"/>
    </location>
</feature>
<keyword evidence="2" id="KW-0067">ATP-binding</keyword>
<dbReference type="PROSITE" id="PS50011">
    <property type="entry name" value="PROTEIN_KINASE_DOM"/>
    <property type="match status" value="1"/>
</dbReference>
<dbReference type="InterPro" id="IPR011009">
    <property type="entry name" value="Kinase-like_dom_sf"/>
</dbReference>
<feature type="domain" description="Protein kinase" evidence="5">
    <location>
        <begin position="1"/>
        <end position="286"/>
    </location>
</feature>
<keyword evidence="4" id="KW-0472">Membrane</keyword>
<evidence type="ECO:0000256" key="4">
    <source>
        <dbReference type="SAM" id="Phobius"/>
    </source>
</evidence>
<keyword evidence="4" id="KW-1133">Transmembrane helix</keyword>
<dbReference type="SUPFAM" id="SSF56112">
    <property type="entry name" value="Protein kinase-like (PK-like)"/>
    <property type="match status" value="1"/>
</dbReference>
<evidence type="ECO:0000256" key="3">
    <source>
        <dbReference type="SAM" id="MobiDB-lite"/>
    </source>
</evidence>
<accession>A0ABP5QA85</accession>
<dbReference type="PANTHER" id="PTHR24346">
    <property type="entry name" value="MAP/MICROTUBULE AFFINITY-REGULATING KINASE"/>
    <property type="match status" value="1"/>
</dbReference>
<keyword evidence="1" id="KW-0547">Nucleotide-binding</keyword>
<dbReference type="SMART" id="SM00220">
    <property type="entry name" value="S_TKc"/>
    <property type="match status" value="1"/>
</dbReference>
<keyword evidence="7" id="KW-1185">Reference proteome</keyword>
<proteinExistence type="predicted"/>
<evidence type="ECO:0000256" key="2">
    <source>
        <dbReference type="ARBA" id="ARBA00022840"/>
    </source>
</evidence>
<dbReference type="Gene3D" id="1.10.510.10">
    <property type="entry name" value="Transferase(Phosphotransferase) domain 1"/>
    <property type="match status" value="1"/>
</dbReference>
<protein>
    <recommendedName>
        <fullName evidence="5">Protein kinase domain-containing protein</fullName>
    </recommendedName>
</protein>
<dbReference type="Proteomes" id="UP001500305">
    <property type="component" value="Unassembled WGS sequence"/>
</dbReference>
<organism evidence="6 7">
    <name type="scientific">Kitasatospora cystarginea</name>
    <dbReference type="NCBI Taxonomy" id="58350"/>
    <lineage>
        <taxon>Bacteria</taxon>
        <taxon>Bacillati</taxon>
        <taxon>Actinomycetota</taxon>
        <taxon>Actinomycetes</taxon>
        <taxon>Kitasatosporales</taxon>
        <taxon>Streptomycetaceae</taxon>
        <taxon>Kitasatospora</taxon>
    </lineage>
</organism>
<dbReference type="EMBL" id="BAAATR010000003">
    <property type="protein sequence ID" value="GAA2230233.1"/>
    <property type="molecule type" value="Genomic_DNA"/>
</dbReference>
<keyword evidence="4" id="KW-0812">Transmembrane</keyword>
<evidence type="ECO:0000313" key="6">
    <source>
        <dbReference type="EMBL" id="GAA2230233.1"/>
    </source>
</evidence>
<evidence type="ECO:0000259" key="5">
    <source>
        <dbReference type="PROSITE" id="PS50011"/>
    </source>
</evidence>
<evidence type="ECO:0000256" key="1">
    <source>
        <dbReference type="ARBA" id="ARBA00022741"/>
    </source>
</evidence>
<gene>
    <name evidence="6" type="ORF">GCM10010430_07830</name>
</gene>
<comment type="caution">
    <text evidence="6">The sequence shown here is derived from an EMBL/GenBank/DDBJ whole genome shotgun (WGS) entry which is preliminary data.</text>
</comment>
<dbReference type="PANTHER" id="PTHR24346:SF30">
    <property type="entry name" value="MATERNAL EMBRYONIC LEUCINE ZIPPER KINASE"/>
    <property type="match status" value="1"/>
</dbReference>
<sequence>MRAAPGQVVAGRYRLTDHPDGRGMLAQDQQTGDQVLLYALDLPGLLVPGRAAAGPDPAHGEWIARRAAAAAECAPEHPRLLRPVEAVAEEDLLWVAEERPPGCSLAALAGAGPLPPYRAAEIAADLAAGLHELHRAGLAHGNVAPESVVVCEDGAALLGGLLLGAAEEELCAALGGPGDAAPTPLQARRILDARSLLLGPRAERWALETGPAADCWALGVLLYRLLTGRAPYPEDDLPTLLAAIRAGHPGPMDGCGPLAPLVERLLRSEVAARPGIAEVRRELATLIGAAPEPYGPRPQGVQELPVRRPRGPLVRHPNGPAIRRSRPERVVAHRPSALPPALLGPLLVAGVLVLLVVALVLVVSLAG</sequence>
<dbReference type="RefSeq" id="WP_344634773.1">
    <property type="nucleotide sequence ID" value="NZ_BAAATR010000003.1"/>
</dbReference>
<name>A0ABP5QA85_9ACTN</name>